<dbReference type="EMBL" id="VXIV02002617">
    <property type="protein sequence ID" value="KAF6024100.1"/>
    <property type="molecule type" value="Genomic_DNA"/>
</dbReference>
<evidence type="ECO:0000313" key="2">
    <source>
        <dbReference type="Proteomes" id="UP000593567"/>
    </source>
</evidence>
<keyword evidence="2" id="KW-1185">Reference proteome</keyword>
<proteinExistence type="predicted"/>
<protein>
    <submittedName>
        <fullName evidence="1">Uncharacterized protein</fullName>
    </submittedName>
</protein>
<organism evidence="1 2">
    <name type="scientific">Bugula neritina</name>
    <name type="common">Brown bryozoan</name>
    <name type="synonym">Sertularia neritina</name>
    <dbReference type="NCBI Taxonomy" id="10212"/>
    <lineage>
        <taxon>Eukaryota</taxon>
        <taxon>Metazoa</taxon>
        <taxon>Spiralia</taxon>
        <taxon>Lophotrochozoa</taxon>
        <taxon>Bryozoa</taxon>
        <taxon>Gymnolaemata</taxon>
        <taxon>Cheilostomatida</taxon>
        <taxon>Flustrina</taxon>
        <taxon>Buguloidea</taxon>
        <taxon>Bugulidae</taxon>
        <taxon>Bugula</taxon>
    </lineage>
</organism>
<dbReference type="Proteomes" id="UP000593567">
    <property type="component" value="Unassembled WGS sequence"/>
</dbReference>
<reference evidence="1" key="1">
    <citation type="submission" date="2020-06" db="EMBL/GenBank/DDBJ databases">
        <title>Draft genome of Bugula neritina, a colonial animal packing powerful symbionts and potential medicines.</title>
        <authorList>
            <person name="Rayko M."/>
        </authorList>
    </citation>
    <scope>NUCLEOTIDE SEQUENCE [LARGE SCALE GENOMIC DNA]</scope>
    <source>
        <strain evidence="1">Kwan_BN1</strain>
    </source>
</reference>
<accession>A0A7J7JD40</accession>
<sequence length="94" mass="10546">MSYNMTYGTVWPAARKPIEVGAQPCTDVWRQETSYSDSAVLIHNWYDTRAQQQVGVAAEVIGSSLITRKLSLDKSIFHTSSLPVFTLWIYTSSS</sequence>
<comment type="caution">
    <text evidence="1">The sequence shown here is derived from an EMBL/GenBank/DDBJ whole genome shotgun (WGS) entry which is preliminary data.</text>
</comment>
<gene>
    <name evidence="1" type="ORF">EB796_017590</name>
</gene>
<dbReference type="AlphaFoldDB" id="A0A7J7JD40"/>
<evidence type="ECO:0000313" key="1">
    <source>
        <dbReference type="EMBL" id="KAF6024100.1"/>
    </source>
</evidence>
<name>A0A7J7JD40_BUGNE</name>